<keyword evidence="4" id="KW-1185">Reference proteome</keyword>
<sequence>MLDSMARAESTPTVISIFLTAPTSFILGWESMGCWIDSVNSRTILGSYLAGGTNTAESCLSFCASGGYTYAGMEYGTECFCSNSILAGTTAQDPADCNMACSGDISEVYGGNNNRLSLYQSTSTSSASPGIAPGSSGYAYLGCYTDSVGARILTISMPTDGGSNALTAGKCLAACAAASYKYAGVEYSGECFSGGSDAMTVDACVAACAANGFTIAGLEYAQEGWCGTTLTEAPLSDAEINCFMPCKDAAHRSNSAHVTLRRRADYNVAIVAGSLSQTINTIVPGSNYDITVSYKLISYPNSAPGSYMQWITSPDGVYFVANVDTSPTSPAWTSWQIVKVATFTTFSNTINFEIHFYPVYLVGDFELLVDDIVFTPSSNQDVLQNSGFENSPTDIAPWYGQASNPLTVQSTYPFTGNRGAGLTHNYSAAATPDAPVSIAQDITGLVAGASYTFSFVYYTSAGTDIVSSSCTINWAWTFPQGASVTGRVAPYVWVNTEPRWTTRKWTAIAVTGESATVSLSLVRTGTEGMRYLWLDNIYAVEN</sequence>
<feature type="domain" description="WSC" evidence="2">
    <location>
        <begin position="28"/>
        <end position="122"/>
    </location>
</feature>
<dbReference type="PANTHER" id="PTHR45964:SF5">
    <property type="entry name" value="WSCD FAMILY MEMBER CG9164"/>
    <property type="match status" value="1"/>
</dbReference>
<reference evidence="5" key="2">
    <citation type="submission" date="2020-04" db="EMBL/GenBank/DDBJ databases">
        <authorList>
            <consortium name="NCBI Genome Project"/>
        </authorList>
    </citation>
    <scope>NUCLEOTIDE SEQUENCE</scope>
    <source>
        <strain evidence="5">CBS 304.34</strain>
    </source>
</reference>
<protein>
    <submittedName>
        <fullName evidence="3 5">WSC-domain-containing protein</fullName>
    </submittedName>
</protein>
<dbReference type="PANTHER" id="PTHR45964">
    <property type="entry name" value="WSCD FAMILY MEMBER CG9164"/>
    <property type="match status" value="1"/>
</dbReference>
<accession>A0A6A6YRR0</accession>
<evidence type="ECO:0000256" key="1">
    <source>
        <dbReference type="ARBA" id="ARBA00022737"/>
    </source>
</evidence>
<dbReference type="OrthoDB" id="2019572at2759"/>
<dbReference type="InterPro" id="IPR002889">
    <property type="entry name" value="WSC_carb-bd"/>
</dbReference>
<evidence type="ECO:0000313" key="5">
    <source>
        <dbReference type="RefSeq" id="XP_033578590.1"/>
    </source>
</evidence>
<evidence type="ECO:0000313" key="4">
    <source>
        <dbReference type="Proteomes" id="UP000504636"/>
    </source>
</evidence>
<dbReference type="RefSeq" id="XP_033578590.1">
    <property type="nucleotide sequence ID" value="XM_033727270.1"/>
</dbReference>
<dbReference type="GeneID" id="54468163"/>
<evidence type="ECO:0000313" key="3">
    <source>
        <dbReference type="EMBL" id="KAF2811626.1"/>
    </source>
</evidence>
<keyword evidence="1" id="KW-0677">Repeat</keyword>
<dbReference type="InterPro" id="IPR051589">
    <property type="entry name" value="Sialate-O-sulfotransferase"/>
</dbReference>
<dbReference type="PROSITE" id="PS51212">
    <property type="entry name" value="WSC"/>
    <property type="match status" value="2"/>
</dbReference>
<evidence type="ECO:0000259" key="2">
    <source>
        <dbReference type="PROSITE" id="PS51212"/>
    </source>
</evidence>
<name>A0A6A6YRR0_9PEZI</name>
<reference evidence="5" key="3">
    <citation type="submission" date="2025-04" db="UniProtKB">
        <authorList>
            <consortium name="RefSeq"/>
        </authorList>
    </citation>
    <scope>IDENTIFICATION</scope>
    <source>
        <strain evidence="5">CBS 304.34</strain>
    </source>
</reference>
<dbReference type="Gene3D" id="2.60.120.260">
    <property type="entry name" value="Galactose-binding domain-like"/>
    <property type="match status" value="1"/>
</dbReference>
<dbReference type="Proteomes" id="UP000504636">
    <property type="component" value="Unplaced"/>
</dbReference>
<proteinExistence type="predicted"/>
<dbReference type="AlphaFoldDB" id="A0A6A6YRR0"/>
<reference evidence="3 5" key="1">
    <citation type="journal article" date="2020" name="Stud. Mycol.">
        <title>101 Dothideomycetes genomes: a test case for predicting lifestyles and emergence of pathogens.</title>
        <authorList>
            <person name="Haridas S."/>
            <person name="Albert R."/>
            <person name="Binder M."/>
            <person name="Bloem J."/>
            <person name="Labutti K."/>
            <person name="Salamov A."/>
            <person name="Andreopoulos B."/>
            <person name="Baker S."/>
            <person name="Barry K."/>
            <person name="Bills G."/>
            <person name="Bluhm B."/>
            <person name="Cannon C."/>
            <person name="Castanera R."/>
            <person name="Culley D."/>
            <person name="Daum C."/>
            <person name="Ezra D."/>
            <person name="Gonzalez J."/>
            <person name="Henrissat B."/>
            <person name="Kuo A."/>
            <person name="Liang C."/>
            <person name="Lipzen A."/>
            <person name="Lutzoni F."/>
            <person name="Magnuson J."/>
            <person name="Mondo S."/>
            <person name="Nolan M."/>
            <person name="Ohm R."/>
            <person name="Pangilinan J."/>
            <person name="Park H.-J."/>
            <person name="Ramirez L."/>
            <person name="Alfaro M."/>
            <person name="Sun H."/>
            <person name="Tritt A."/>
            <person name="Yoshinaga Y."/>
            <person name="Zwiers L.-H."/>
            <person name="Turgeon B."/>
            <person name="Goodwin S."/>
            <person name="Spatafora J."/>
            <person name="Crous P."/>
            <person name="Grigoriev I."/>
        </authorList>
    </citation>
    <scope>NUCLEOTIDE SEQUENCE</scope>
    <source>
        <strain evidence="3 5">CBS 304.34</strain>
    </source>
</reference>
<organism evidence="3">
    <name type="scientific">Mytilinidion resinicola</name>
    <dbReference type="NCBI Taxonomy" id="574789"/>
    <lineage>
        <taxon>Eukaryota</taxon>
        <taxon>Fungi</taxon>
        <taxon>Dikarya</taxon>
        <taxon>Ascomycota</taxon>
        <taxon>Pezizomycotina</taxon>
        <taxon>Dothideomycetes</taxon>
        <taxon>Pleosporomycetidae</taxon>
        <taxon>Mytilinidiales</taxon>
        <taxon>Mytilinidiaceae</taxon>
        <taxon>Mytilinidion</taxon>
    </lineage>
</organism>
<gene>
    <name evidence="3 5" type="ORF">BDZ99DRAFT_559781</name>
</gene>
<dbReference type="EMBL" id="MU003698">
    <property type="protein sequence ID" value="KAF2811626.1"/>
    <property type="molecule type" value="Genomic_DNA"/>
</dbReference>
<dbReference type="SMART" id="SM00321">
    <property type="entry name" value="WSC"/>
    <property type="match status" value="2"/>
</dbReference>
<feature type="domain" description="WSC" evidence="2">
    <location>
        <begin position="137"/>
        <end position="228"/>
    </location>
</feature>
<dbReference type="Pfam" id="PF01822">
    <property type="entry name" value="WSC"/>
    <property type="match status" value="3"/>
</dbReference>